<dbReference type="Proteomes" id="UP000326384">
    <property type="component" value="Unassembled WGS sequence"/>
</dbReference>
<dbReference type="EMBL" id="VTPV01000022">
    <property type="protein sequence ID" value="KAB1228443.1"/>
    <property type="molecule type" value="Genomic_DNA"/>
</dbReference>
<comment type="caution">
    <text evidence="1">The sequence shown here is derived from an EMBL/GenBank/DDBJ whole genome shotgun (WGS) entry which is preliminary data.</text>
</comment>
<organism evidence="1 2">
    <name type="scientific">Chryseobacterium viscerum</name>
    <dbReference type="NCBI Taxonomy" id="1037377"/>
    <lineage>
        <taxon>Bacteria</taxon>
        <taxon>Pseudomonadati</taxon>
        <taxon>Bacteroidota</taxon>
        <taxon>Flavobacteriia</taxon>
        <taxon>Flavobacteriales</taxon>
        <taxon>Weeksellaceae</taxon>
        <taxon>Chryseobacterium group</taxon>
        <taxon>Chryseobacterium</taxon>
    </lineage>
</organism>
<dbReference type="RefSeq" id="WP_152291397.1">
    <property type="nucleotide sequence ID" value="NZ_VTPV01000022.1"/>
</dbReference>
<keyword evidence="2" id="KW-1185">Reference proteome</keyword>
<evidence type="ECO:0000313" key="1">
    <source>
        <dbReference type="EMBL" id="KAB1228443.1"/>
    </source>
</evidence>
<gene>
    <name evidence="1" type="ORF">F8D52_22470</name>
</gene>
<sequence>MQVISIERSQNNNEEIIIQEGLLQGQSFYSDDLKDIKSGESIDCFGDTSGFSLGFSLGFNS</sequence>
<accession>A0A5N4BJ60</accession>
<evidence type="ECO:0000313" key="2">
    <source>
        <dbReference type="Proteomes" id="UP000326384"/>
    </source>
</evidence>
<proteinExistence type="predicted"/>
<name>A0A5N4BJ60_9FLAO</name>
<reference evidence="1 2" key="1">
    <citation type="journal article" date="2019" name="Stand. Genomic Sci.">
        <title>Draft Whole-Genome Sequence of a Novel Chryseobacterium viscerum Strain Isolated from Fresh Water at Dripping Springs, New Mexico.</title>
        <authorList>
            <person name="Kyndt J.A."/>
            <person name="Moore T.C."/>
        </authorList>
    </citation>
    <scope>NUCLEOTIDE SEQUENCE [LARGE SCALE GENOMIC DNA]</scope>
    <source>
        <strain evidence="1 2">DPS</strain>
    </source>
</reference>
<protein>
    <submittedName>
        <fullName evidence="1">Uncharacterized protein</fullName>
    </submittedName>
</protein>